<feature type="domain" description="Resolvase/invertase-type recombinase catalytic" evidence="7">
    <location>
        <begin position="2"/>
        <end position="135"/>
    </location>
</feature>
<dbReference type="SMART" id="SM00857">
    <property type="entry name" value="Resolvase"/>
    <property type="match status" value="1"/>
</dbReference>
<dbReference type="GO" id="GO:0015074">
    <property type="term" value="P:DNA integration"/>
    <property type="evidence" value="ECO:0007669"/>
    <property type="project" value="UniProtKB-KW"/>
</dbReference>
<dbReference type="InterPro" id="IPR036162">
    <property type="entry name" value="Resolvase-like_N_sf"/>
</dbReference>
<reference evidence="8" key="1">
    <citation type="submission" date="2020-12" db="EMBL/GenBank/DDBJ databases">
        <title>Vagococcus allomyrinae sp. nov. and Enterococcus lavae sp. nov., isolated from the larvae of Allomyrina dichotoma.</title>
        <authorList>
            <person name="Lee S.D."/>
        </authorList>
    </citation>
    <scope>NUCLEOTIDE SEQUENCE</scope>
    <source>
        <strain evidence="8">BWB3-3</strain>
    </source>
</reference>
<dbReference type="InterPro" id="IPR006118">
    <property type="entry name" value="Recombinase_CS"/>
</dbReference>
<evidence type="ECO:0000256" key="3">
    <source>
        <dbReference type="ARBA" id="ARBA00023125"/>
    </source>
</evidence>
<dbReference type="Proteomes" id="UP000674938">
    <property type="component" value="Unassembled WGS sequence"/>
</dbReference>
<evidence type="ECO:0000256" key="1">
    <source>
        <dbReference type="ARBA" id="ARBA00009913"/>
    </source>
</evidence>
<sequence>MAVIGYARVSTTVQKLDSQIGELEQYGVDKIYTEKESGLKEERPVLNHVLTLLQPGDTFVIFKLDRLARSTQHLLQLVDGFAKNDIQFVSLQNNIDTTTPTGKLLFTIMGAFAEMEATLIRERVTAGLKAAREKGVKLGRPSPHKQIDQAIHLYLNTEANVMTILAKCDITAPTLYKHLSQRGYSLRSSHKHIINT</sequence>
<dbReference type="GO" id="GO:0003677">
    <property type="term" value="F:DNA binding"/>
    <property type="evidence" value="ECO:0007669"/>
    <property type="project" value="UniProtKB-KW"/>
</dbReference>
<dbReference type="Pfam" id="PF00239">
    <property type="entry name" value="Resolvase"/>
    <property type="match status" value="1"/>
</dbReference>
<evidence type="ECO:0000256" key="4">
    <source>
        <dbReference type="ARBA" id="ARBA00023172"/>
    </source>
</evidence>
<accession>A0A940STT9</accession>
<keyword evidence="9" id="KW-1185">Reference proteome</keyword>
<dbReference type="PANTHER" id="PTHR30461:SF2">
    <property type="entry name" value="SERINE RECOMBINASE PINE-RELATED"/>
    <property type="match status" value="1"/>
</dbReference>
<evidence type="ECO:0000313" key="8">
    <source>
        <dbReference type="EMBL" id="MBP1040049.1"/>
    </source>
</evidence>
<dbReference type="GO" id="GO:0000150">
    <property type="term" value="F:DNA strand exchange activity"/>
    <property type="evidence" value="ECO:0007669"/>
    <property type="project" value="InterPro"/>
</dbReference>
<evidence type="ECO:0000313" key="9">
    <source>
        <dbReference type="Proteomes" id="UP000674938"/>
    </source>
</evidence>
<dbReference type="PROSITE" id="PS00397">
    <property type="entry name" value="RECOMBINASES_1"/>
    <property type="match status" value="1"/>
</dbReference>
<keyword evidence="4" id="KW-0233">DNA recombination</keyword>
<dbReference type="Gene3D" id="3.40.50.1390">
    <property type="entry name" value="Resolvase, N-terminal catalytic domain"/>
    <property type="match status" value="1"/>
</dbReference>
<dbReference type="CDD" id="cd03768">
    <property type="entry name" value="SR_ResInv"/>
    <property type="match status" value="1"/>
</dbReference>
<keyword evidence="3" id="KW-0238">DNA-binding</keyword>
<evidence type="ECO:0000256" key="6">
    <source>
        <dbReference type="PROSITE-ProRule" id="PRU10137"/>
    </source>
</evidence>
<dbReference type="EMBL" id="JAEEGA010000002">
    <property type="protein sequence ID" value="MBP1040049.1"/>
    <property type="molecule type" value="Genomic_DNA"/>
</dbReference>
<evidence type="ECO:0000256" key="5">
    <source>
        <dbReference type="PIRSR" id="PIRSR606118-50"/>
    </source>
</evidence>
<keyword evidence="2" id="KW-0229">DNA integration</keyword>
<organism evidence="8 9">
    <name type="scientific">Vagococcus allomyrinae</name>
    <dbReference type="NCBI Taxonomy" id="2794353"/>
    <lineage>
        <taxon>Bacteria</taxon>
        <taxon>Bacillati</taxon>
        <taxon>Bacillota</taxon>
        <taxon>Bacilli</taxon>
        <taxon>Lactobacillales</taxon>
        <taxon>Enterococcaceae</taxon>
        <taxon>Vagococcus</taxon>
    </lineage>
</organism>
<proteinExistence type="inferred from homology"/>
<comment type="caution">
    <text evidence="8">The sequence shown here is derived from an EMBL/GenBank/DDBJ whole genome shotgun (WGS) entry which is preliminary data.</text>
</comment>
<dbReference type="PANTHER" id="PTHR30461">
    <property type="entry name" value="DNA-INVERTASE FROM LAMBDOID PROPHAGE"/>
    <property type="match status" value="1"/>
</dbReference>
<evidence type="ECO:0000256" key="2">
    <source>
        <dbReference type="ARBA" id="ARBA00022908"/>
    </source>
</evidence>
<dbReference type="InterPro" id="IPR050639">
    <property type="entry name" value="SSR_resolvase"/>
</dbReference>
<protein>
    <submittedName>
        <fullName evidence="8">Recombinase family protein</fullName>
    </submittedName>
</protein>
<name>A0A940STT9_9ENTE</name>
<comment type="similarity">
    <text evidence="1">Belongs to the site-specific recombinase resolvase family.</text>
</comment>
<dbReference type="PROSITE" id="PS00398">
    <property type="entry name" value="RECOMBINASES_2"/>
    <property type="match status" value="1"/>
</dbReference>
<dbReference type="Gene3D" id="1.10.10.60">
    <property type="entry name" value="Homeodomain-like"/>
    <property type="match status" value="1"/>
</dbReference>
<gene>
    <name evidence="8" type="ORF">I6N95_03385</name>
</gene>
<dbReference type="PROSITE" id="PS51736">
    <property type="entry name" value="RECOMBINASES_3"/>
    <property type="match status" value="1"/>
</dbReference>
<dbReference type="SUPFAM" id="SSF53041">
    <property type="entry name" value="Resolvase-like"/>
    <property type="match status" value="1"/>
</dbReference>
<dbReference type="AlphaFoldDB" id="A0A940STT9"/>
<dbReference type="FunFam" id="3.40.50.1390:FF:000001">
    <property type="entry name" value="DNA recombinase"/>
    <property type="match status" value="1"/>
</dbReference>
<dbReference type="InterPro" id="IPR006119">
    <property type="entry name" value="Resolv_N"/>
</dbReference>
<feature type="active site" description="O-(5'-phospho-DNA)-serine intermediate" evidence="5 6">
    <location>
        <position position="10"/>
    </location>
</feature>
<evidence type="ECO:0000259" key="7">
    <source>
        <dbReference type="PROSITE" id="PS51736"/>
    </source>
</evidence>
<dbReference type="RefSeq" id="WP_209524946.1">
    <property type="nucleotide sequence ID" value="NZ_JAEEGA010000002.1"/>
</dbReference>